<reference evidence="1" key="1">
    <citation type="submission" date="2021-06" db="EMBL/GenBank/DDBJ databases">
        <authorList>
            <person name="Kallberg Y."/>
            <person name="Tangrot J."/>
            <person name="Rosling A."/>
        </authorList>
    </citation>
    <scope>NUCLEOTIDE SEQUENCE</scope>
    <source>
        <strain evidence="1">MA461A</strain>
    </source>
</reference>
<accession>A0ACA9SX12</accession>
<name>A0ACA9SX12_9GLOM</name>
<protein>
    <submittedName>
        <fullName evidence="1">35706_t:CDS:1</fullName>
    </submittedName>
</protein>
<dbReference type="Proteomes" id="UP000789920">
    <property type="component" value="Unassembled WGS sequence"/>
</dbReference>
<sequence>ERTRAVSVISVSNFIGLVITMPISNLLGSSQFGWESIFWVFSIIGFIWLIFWHFYGKSDPRDYSGINKDELDWILENNSIRKPTNKSTDCLENEIGPYLSCSNEYVTLSDDNLDLPQSENNMLLSKDQISSRSHRIHKISLKLLLSRREVWAIMI</sequence>
<gene>
    <name evidence="1" type="ORF">RPERSI_LOCUS35643</name>
</gene>
<comment type="caution">
    <text evidence="1">The sequence shown here is derived from an EMBL/GenBank/DDBJ whole genome shotgun (WGS) entry which is preliminary data.</text>
</comment>
<proteinExistence type="predicted"/>
<dbReference type="EMBL" id="CAJVQC010166102">
    <property type="protein sequence ID" value="CAG8849544.1"/>
    <property type="molecule type" value="Genomic_DNA"/>
</dbReference>
<feature type="non-terminal residue" evidence="1">
    <location>
        <position position="1"/>
    </location>
</feature>
<organism evidence="1 2">
    <name type="scientific">Racocetra persica</name>
    <dbReference type="NCBI Taxonomy" id="160502"/>
    <lineage>
        <taxon>Eukaryota</taxon>
        <taxon>Fungi</taxon>
        <taxon>Fungi incertae sedis</taxon>
        <taxon>Mucoromycota</taxon>
        <taxon>Glomeromycotina</taxon>
        <taxon>Glomeromycetes</taxon>
        <taxon>Diversisporales</taxon>
        <taxon>Gigasporaceae</taxon>
        <taxon>Racocetra</taxon>
    </lineage>
</organism>
<evidence type="ECO:0000313" key="1">
    <source>
        <dbReference type="EMBL" id="CAG8849544.1"/>
    </source>
</evidence>
<evidence type="ECO:0000313" key="2">
    <source>
        <dbReference type="Proteomes" id="UP000789920"/>
    </source>
</evidence>
<feature type="non-terminal residue" evidence="1">
    <location>
        <position position="155"/>
    </location>
</feature>
<keyword evidence="2" id="KW-1185">Reference proteome</keyword>